<sequence precursor="true">MRLCFTLLAIGLMAGFSTLQAGTIVPDLSDSDASLVYSDTVVGSTIANYFAPTLADGVTLAAKLTPTQVDIDMPAESAVAVIETGGTTSGSGIWLLGGEYWFLTSNGNAGALPADADGGDSGIGVSLGSAVPGQENLVWASFDGANGGLKGSVNGVVTEYPLANVGGGWNWGGNKSVSFGEPDPTLTGANYGWRGGLVDNLTSPALYDTNSAVSLDGTVALGQIYNTVSATPVSVPEPSSLLIAGLMAAGLIAYRRS</sequence>
<feature type="chain" id="PRO_5021715611" description="PEP-CTERM protein-sorting domain-containing protein" evidence="1">
    <location>
        <begin position="22"/>
        <end position="257"/>
    </location>
</feature>
<dbReference type="Proteomes" id="UP000315750">
    <property type="component" value="Chromosome"/>
</dbReference>
<dbReference type="RefSeq" id="WP_145247082.1">
    <property type="nucleotide sequence ID" value="NZ_CP036278.1"/>
</dbReference>
<evidence type="ECO:0000313" key="2">
    <source>
        <dbReference type="EMBL" id="QDU56319.1"/>
    </source>
</evidence>
<keyword evidence="1" id="KW-0732">Signal</keyword>
<protein>
    <recommendedName>
        <fullName evidence="4">PEP-CTERM protein-sorting domain-containing protein</fullName>
    </recommendedName>
</protein>
<organism evidence="2 3">
    <name type="scientific">Aeoliella mucimassa</name>
    <dbReference type="NCBI Taxonomy" id="2527972"/>
    <lineage>
        <taxon>Bacteria</taxon>
        <taxon>Pseudomonadati</taxon>
        <taxon>Planctomycetota</taxon>
        <taxon>Planctomycetia</taxon>
        <taxon>Pirellulales</taxon>
        <taxon>Lacipirellulaceae</taxon>
        <taxon>Aeoliella</taxon>
    </lineage>
</organism>
<evidence type="ECO:0000313" key="3">
    <source>
        <dbReference type="Proteomes" id="UP000315750"/>
    </source>
</evidence>
<feature type="signal peptide" evidence="1">
    <location>
        <begin position="1"/>
        <end position="21"/>
    </location>
</feature>
<gene>
    <name evidence="2" type="ORF">Pan181_25280</name>
</gene>
<name>A0A518ANL9_9BACT</name>
<dbReference type="AlphaFoldDB" id="A0A518ANL9"/>
<accession>A0A518ANL9</accession>
<proteinExistence type="predicted"/>
<dbReference type="KEGG" id="amuc:Pan181_25280"/>
<evidence type="ECO:0008006" key="4">
    <source>
        <dbReference type="Google" id="ProtNLM"/>
    </source>
</evidence>
<keyword evidence="3" id="KW-1185">Reference proteome</keyword>
<evidence type="ECO:0000256" key="1">
    <source>
        <dbReference type="SAM" id="SignalP"/>
    </source>
</evidence>
<dbReference type="EMBL" id="CP036278">
    <property type="protein sequence ID" value="QDU56319.1"/>
    <property type="molecule type" value="Genomic_DNA"/>
</dbReference>
<reference evidence="2 3" key="1">
    <citation type="submission" date="2019-02" db="EMBL/GenBank/DDBJ databases">
        <title>Deep-cultivation of Planctomycetes and their phenomic and genomic characterization uncovers novel biology.</title>
        <authorList>
            <person name="Wiegand S."/>
            <person name="Jogler M."/>
            <person name="Boedeker C."/>
            <person name="Pinto D."/>
            <person name="Vollmers J."/>
            <person name="Rivas-Marin E."/>
            <person name="Kohn T."/>
            <person name="Peeters S.H."/>
            <person name="Heuer A."/>
            <person name="Rast P."/>
            <person name="Oberbeckmann S."/>
            <person name="Bunk B."/>
            <person name="Jeske O."/>
            <person name="Meyerdierks A."/>
            <person name="Storesund J.E."/>
            <person name="Kallscheuer N."/>
            <person name="Luecker S."/>
            <person name="Lage O.M."/>
            <person name="Pohl T."/>
            <person name="Merkel B.J."/>
            <person name="Hornburger P."/>
            <person name="Mueller R.-W."/>
            <person name="Bruemmer F."/>
            <person name="Labrenz M."/>
            <person name="Spormann A.M."/>
            <person name="Op den Camp H."/>
            <person name="Overmann J."/>
            <person name="Amann R."/>
            <person name="Jetten M.S.M."/>
            <person name="Mascher T."/>
            <person name="Medema M.H."/>
            <person name="Devos D.P."/>
            <person name="Kaster A.-K."/>
            <person name="Ovreas L."/>
            <person name="Rohde M."/>
            <person name="Galperin M.Y."/>
            <person name="Jogler C."/>
        </authorList>
    </citation>
    <scope>NUCLEOTIDE SEQUENCE [LARGE SCALE GENOMIC DNA]</scope>
    <source>
        <strain evidence="2 3">Pan181</strain>
    </source>
</reference>